<reference evidence="1 2" key="1">
    <citation type="submission" date="2014-04" db="EMBL/GenBank/DDBJ databases">
        <authorList>
            <consortium name="DOE Joint Genome Institute"/>
            <person name="Kuo A."/>
            <person name="Ruytinx J."/>
            <person name="Rineau F."/>
            <person name="Colpaert J."/>
            <person name="Kohler A."/>
            <person name="Nagy L.G."/>
            <person name="Floudas D."/>
            <person name="Copeland A."/>
            <person name="Barry K.W."/>
            <person name="Cichocki N."/>
            <person name="Veneault-Fourrey C."/>
            <person name="LaButti K."/>
            <person name="Lindquist E.A."/>
            <person name="Lipzen A."/>
            <person name="Lundell T."/>
            <person name="Morin E."/>
            <person name="Murat C."/>
            <person name="Sun H."/>
            <person name="Tunlid A."/>
            <person name="Henrissat B."/>
            <person name="Grigoriev I.V."/>
            <person name="Hibbett D.S."/>
            <person name="Martin F."/>
            <person name="Nordberg H.P."/>
            <person name="Cantor M.N."/>
            <person name="Hua S.X."/>
        </authorList>
    </citation>
    <scope>NUCLEOTIDE SEQUENCE [LARGE SCALE GENOMIC DNA]</scope>
    <source>
        <strain evidence="1 2">UH-Slu-Lm8-n1</strain>
    </source>
</reference>
<dbReference type="EMBL" id="KN836755">
    <property type="protein sequence ID" value="KIK31676.1"/>
    <property type="molecule type" value="Genomic_DNA"/>
</dbReference>
<proteinExistence type="predicted"/>
<dbReference type="Proteomes" id="UP000054485">
    <property type="component" value="Unassembled WGS sequence"/>
</dbReference>
<dbReference type="OrthoDB" id="2675584at2759"/>
<name>A0A0C9ZQS0_9AGAM</name>
<organism evidence="1 2">
    <name type="scientific">Suillus luteus UH-Slu-Lm8-n1</name>
    <dbReference type="NCBI Taxonomy" id="930992"/>
    <lineage>
        <taxon>Eukaryota</taxon>
        <taxon>Fungi</taxon>
        <taxon>Dikarya</taxon>
        <taxon>Basidiomycota</taxon>
        <taxon>Agaricomycotina</taxon>
        <taxon>Agaricomycetes</taxon>
        <taxon>Agaricomycetidae</taxon>
        <taxon>Boletales</taxon>
        <taxon>Suillineae</taxon>
        <taxon>Suillaceae</taxon>
        <taxon>Suillus</taxon>
    </lineage>
</organism>
<sequence>MDNFIHAVTKSLHSHFLCLTNHQLSSAANDAQSDDTGSLTREGLVYMLKNPETDQFNPPLLKQHRKIARGWNHVQTAQLLCLMQMLDIFDNDPLSFMNKVKEGEITITAAKLPLFYMESMLDPTRKSQGCL</sequence>
<keyword evidence="2" id="KW-1185">Reference proteome</keyword>
<dbReference type="AlphaFoldDB" id="A0A0C9ZQS0"/>
<dbReference type="HOGENOM" id="CLU_1928981_0_0_1"/>
<dbReference type="Pfam" id="PF20414">
    <property type="entry name" value="DUF6698"/>
    <property type="match status" value="1"/>
</dbReference>
<dbReference type="STRING" id="930992.A0A0C9ZQS0"/>
<accession>A0A0C9ZQS0</accession>
<dbReference type="InterPro" id="IPR046521">
    <property type="entry name" value="DUF6698"/>
</dbReference>
<dbReference type="InParanoid" id="A0A0C9ZQS0"/>
<protein>
    <submittedName>
        <fullName evidence="1">Uncharacterized protein</fullName>
    </submittedName>
</protein>
<reference evidence="2" key="2">
    <citation type="submission" date="2015-01" db="EMBL/GenBank/DDBJ databases">
        <title>Evolutionary Origins and Diversification of the Mycorrhizal Mutualists.</title>
        <authorList>
            <consortium name="DOE Joint Genome Institute"/>
            <consortium name="Mycorrhizal Genomics Consortium"/>
            <person name="Kohler A."/>
            <person name="Kuo A."/>
            <person name="Nagy L.G."/>
            <person name="Floudas D."/>
            <person name="Copeland A."/>
            <person name="Barry K.W."/>
            <person name="Cichocki N."/>
            <person name="Veneault-Fourrey C."/>
            <person name="LaButti K."/>
            <person name="Lindquist E.A."/>
            <person name="Lipzen A."/>
            <person name="Lundell T."/>
            <person name="Morin E."/>
            <person name="Murat C."/>
            <person name="Riley R."/>
            <person name="Ohm R."/>
            <person name="Sun H."/>
            <person name="Tunlid A."/>
            <person name="Henrissat B."/>
            <person name="Grigoriev I.V."/>
            <person name="Hibbett D.S."/>
            <person name="Martin F."/>
        </authorList>
    </citation>
    <scope>NUCLEOTIDE SEQUENCE [LARGE SCALE GENOMIC DNA]</scope>
    <source>
        <strain evidence="2">UH-Slu-Lm8-n1</strain>
    </source>
</reference>
<gene>
    <name evidence="1" type="ORF">CY34DRAFT_19679</name>
</gene>
<evidence type="ECO:0000313" key="1">
    <source>
        <dbReference type="EMBL" id="KIK31676.1"/>
    </source>
</evidence>
<evidence type="ECO:0000313" key="2">
    <source>
        <dbReference type="Proteomes" id="UP000054485"/>
    </source>
</evidence>